<name>A0A5M8QBW7_9BACT</name>
<protein>
    <submittedName>
        <fullName evidence="2 3">N-acetyltransferase</fullName>
        <ecNumber evidence="3">2.3.1.-</ecNumber>
    </submittedName>
</protein>
<dbReference type="PROSITE" id="PS51729">
    <property type="entry name" value="GNAT_YJDJ"/>
    <property type="match status" value="1"/>
</dbReference>
<evidence type="ECO:0000313" key="3">
    <source>
        <dbReference type="EMBL" id="MFA1771100.1"/>
    </source>
</evidence>
<feature type="domain" description="N-acetyltransferase" evidence="1">
    <location>
        <begin position="6"/>
        <end position="91"/>
    </location>
</feature>
<dbReference type="GO" id="GO:0016746">
    <property type="term" value="F:acyltransferase activity"/>
    <property type="evidence" value="ECO:0007669"/>
    <property type="project" value="UniProtKB-KW"/>
</dbReference>
<reference evidence="2 4" key="1">
    <citation type="submission" date="2019-07" db="EMBL/GenBank/DDBJ databases">
        <authorList>
            <person name="Qu J.-H."/>
        </authorList>
    </citation>
    <scope>NUCLEOTIDE SEQUENCE [LARGE SCALE GENOMIC DNA]</scope>
    <source>
        <strain evidence="2 4">MDT1-10-3</strain>
    </source>
</reference>
<dbReference type="InterPro" id="IPR045057">
    <property type="entry name" value="Gcn5-rel_NAT"/>
</dbReference>
<dbReference type="PANTHER" id="PTHR31435:SF9">
    <property type="entry name" value="PROTEIN NATD1"/>
    <property type="match status" value="1"/>
</dbReference>
<dbReference type="EMBL" id="VKKZ01000021">
    <property type="protein sequence ID" value="KAA6433459.1"/>
    <property type="molecule type" value="Genomic_DNA"/>
</dbReference>
<evidence type="ECO:0000313" key="2">
    <source>
        <dbReference type="EMBL" id="KAA6433459.1"/>
    </source>
</evidence>
<dbReference type="OrthoDB" id="9793389at2"/>
<dbReference type="EC" id="2.3.1.-" evidence="3"/>
<keyword evidence="5" id="KW-1185">Reference proteome</keyword>
<dbReference type="Pfam" id="PF14542">
    <property type="entry name" value="Acetyltransf_CG"/>
    <property type="match status" value="1"/>
</dbReference>
<keyword evidence="2" id="KW-0808">Transferase</keyword>
<dbReference type="InterPro" id="IPR031165">
    <property type="entry name" value="GNAT_YJDJ"/>
</dbReference>
<organism evidence="2 4">
    <name type="scientific">Rufibacter glacialis</name>
    <dbReference type="NCBI Taxonomy" id="1259555"/>
    <lineage>
        <taxon>Bacteria</taxon>
        <taxon>Pseudomonadati</taxon>
        <taxon>Bacteroidota</taxon>
        <taxon>Cytophagia</taxon>
        <taxon>Cytophagales</taxon>
        <taxon>Hymenobacteraceae</taxon>
        <taxon>Rufibacter</taxon>
    </lineage>
</organism>
<comment type="caution">
    <text evidence="2">The sequence shown here is derived from an EMBL/GenBank/DDBJ whole genome shotgun (WGS) entry which is preliminary data.</text>
</comment>
<dbReference type="InterPro" id="IPR016181">
    <property type="entry name" value="Acyl_CoA_acyltransferase"/>
</dbReference>
<dbReference type="EMBL" id="JBGOGF010000003">
    <property type="protein sequence ID" value="MFA1771100.1"/>
    <property type="molecule type" value="Genomic_DNA"/>
</dbReference>
<evidence type="ECO:0000313" key="5">
    <source>
        <dbReference type="Proteomes" id="UP001570846"/>
    </source>
</evidence>
<evidence type="ECO:0000313" key="4">
    <source>
        <dbReference type="Proteomes" id="UP000323866"/>
    </source>
</evidence>
<dbReference type="RefSeq" id="WP_149099118.1">
    <property type="nucleotide sequence ID" value="NZ_BMMG01000004.1"/>
</dbReference>
<gene>
    <name evidence="3" type="ORF">ACD591_07340</name>
    <name evidence="2" type="ORF">FOE74_13390</name>
</gene>
<sequence>MEPSIRNNLATHQFETEVEGKTAYIQYKVKENVMTVLHTIVPKELEGRGLAAAMSTHVLQYLAEEGMQVVPLCPYMSAFLKKHPEYQHLIKN</sequence>
<dbReference type="PANTHER" id="PTHR31435">
    <property type="entry name" value="PROTEIN NATD1"/>
    <property type="match status" value="1"/>
</dbReference>
<accession>A0A5M8QBW7</accession>
<dbReference type="SUPFAM" id="SSF55729">
    <property type="entry name" value="Acyl-CoA N-acyltransferases (Nat)"/>
    <property type="match status" value="1"/>
</dbReference>
<reference evidence="3 5" key="3">
    <citation type="submission" date="2024-08" db="EMBL/GenBank/DDBJ databases">
        <authorList>
            <person name="Wei W."/>
        </authorList>
    </citation>
    <scope>NUCLEOTIDE SEQUENCE [LARGE SCALE GENOMIC DNA]</scope>
    <source>
        <strain evidence="3 5">XU2</strain>
    </source>
</reference>
<dbReference type="Gene3D" id="3.40.630.30">
    <property type="match status" value="1"/>
</dbReference>
<reference evidence="2 4" key="2">
    <citation type="submission" date="2019-09" db="EMBL/GenBank/DDBJ databases">
        <title>A bacterium isolated from glacier soil.</title>
        <authorList>
            <person name="Liu Q."/>
        </authorList>
    </citation>
    <scope>NUCLEOTIDE SEQUENCE [LARGE SCALE GENOMIC DNA]</scope>
    <source>
        <strain evidence="2 4">MDT1-10-3</strain>
    </source>
</reference>
<dbReference type="Proteomes" id="UP000323866">
    <property type="component" value="Unassembled WGS sequence"/>
</dbReference>
<evidence type="ECO:0000259" key="1">
    <source>
        <dbReference type="PROSITE" id="PS51729"/>
    </source>
</evidence>
<proteinExistence type="predicted"/>
<keyword evidence="3" id="KW-0012">Acyltransferase</keyword>
<dbReference type="AlphaFoldDB" id="A0A5M8QBW7"/>
<dbReference type="Proteomes" id="UP001570846">
    <property type="component" value="Unassembled WGS sequence"/>
</dbReference>